<dbReference type="Pfam" id="PF05016">
    <property type="entry name" value="ParE_toxin"/>
    <property type="match status" value="1"/>
</dbReference>
<dbReference type="Gene3D" id="3.30.2310.20">
    <property type="entry name" value="RelE-like"/>
    <property type="match status" value="1"/>
</dbReference>
<dbReference type="RefSeq" id="WP_186924676.1">
    <property type="nucleotide sequence ID" value="NZ_JACOFW010000042.1"/>
</dbReference>
<evidence type="ECO:0000256" key="1">
    <source>
        <dbReference type="ARBA" id="ARBA00022649"/>
    </source>
</evidence>
<name>A0ABR6X9N6_9BURK</name>
<reference evidence="2 3" key="1">
    <citation type="submission" date="2020-08" db="EMBL/GenBank/DDBJ databases">
        <title>Novel species isolated from subtropical streams in China.</title>
        <authorList>
            <person name="Lu H."/>
        </authorList>
    </citation>
    <scope>NUCLEOTIDE SEQUENCE [LARGE SCALE GENOMIC DNA]</scope>
    <source>
        <strain evidence="2 3">KACC 16656</strain>
    </source>
</reference>
<comment type="caution">
    <text evidence="2">The sequence shown here is derived from an EMBL/GenBank/DDBJ whole genome shotgun (WGS) entry which is preliminary data.</text>
</comment>
<dbReference type="Proteomes" id="UP000648257">
    <property type="component" value="Unassembled WGS sequence"/>
</dbReference>
<keyword evidence="3" id="KW-1185">Reference proteome</keyword>
<sequence length="105" mass="12167">MPQIIFSPRSHRDIARFKAFLEEVAPEKVAEAIQTIISRIGQLEKNPLLGTSVPCETIPNLRKLVIPYKKNGYVALYKYDMNKGIVVVETIRHMRELEPEFLKRM</sequence>
<evidence type="ECO:0000313" key="2">
    <source>
        <dbReference type="EMBL" id="MBC3809619.1"/>
    </source>
</evidence>
<dbReference type="EMBL" id="JACOFW010000042">
    <property type="protein sequence ID" value="MBC3809619.1"/>
    <property type="molecule type" value="Genomic_DNA"/>
</dbReference>
<evidence type="ECO:0000313" key="3">
    <source>
        <dbReference type="Proteomes" id="UP000648257"/>
    </source>
</evidence>
<dbReference type="InterPro" id="IPR007712">
    <property type="entry name" value="RelE/ParE_toxin"/>
</dbReference>
<dbReference type="InterPro" id="IPR035093">
    <property type="entry name" value="RelE/ParE_toxin_dom_sf"/>
</dbReference>
<keyword evidence="1" id="KW-1277">Toxin-antitoxin system</keyword>
<organism evidence="2 3">
    <name type="scientific">Undibacterium seohonense</name>
    <dbReference type="NCBI Taxonomy" id="1344950"/>
    <lineage>
        <taxon>Bacteria</taxon>
        <taxon>Pseudomonadati</taxon>
        <taxon>Pseudomonadota</taxon>
        <taxon>Betaproteobacteria</taxon>
        <taxon>Burkholderiales</taxon>
        <taxon>Oxalobacteraceae</taxon>
        <taxon>Undibacterium</taxon>
    </lineage>
</organism>
<gene>
    <name evidence="2" type="ORF">H8K52_19955</name>
</gene>
<accession>A0ABR6X9N6</accession>
<protein>
    <submittedName>
        <fullName evidence="2">Type II toxin-antitoxin system RelE/ParE family toxin</fullName>
    </submittedName>
</protein>
<proteinExistence type="predicted"/>